<gene>
    <name evidence="3" type="ORF">CK203_086597</name>
</gene>
<name>A0A438FJ93_VITVI</name>
<keyword evidence="2" id="KW-1133">Transmembrane helix</keyword>
<evidence type="ECO:0000313" key="4">
    <source>
        <dbReference type="Proteomes" id="UP000288805"/>
    </source>
</evidence>
<dbReference type="EMBL" id="QGNW01000870">
    <property type="protein sequence ID" value="RVW60084.1"/>
    <property type="molecule type" value="Genomic_DNA"/>
</dbReference>
<dbReference type="Proteomes" id="UP000288805">
    <property type="component" value="Unassembled WGS sequence"/>
</dbReference>
<evidence type="ECO:0000256" key="2">
    <source>
        <dbReference type="SAM" id="Phobius"/>
    </source>
</evidence>
<proteinExistence type="predicted"/>
<dbReference type="PANTHER" id="PTHR35102">
    <property type="entry name" value="E3 UBIQUITIN-PROTEIN LIGASE"/>
    <property type="match status" value="1"/>
</dbReference>
<comment type="caution">
    <text evidence="3">The sequence shown here is derived from an EMBL/GenBank/DDBJ whole genome shotgun (WGS) entry which is preliminary data.</text>
</comment>
<keyword evidence="2" id="KW-0472">Membrane</keyword>
<sequence length="160" mass="17651">MEQDRHEGEEAEHQMDLAQILRYLVVPFLRFGVVISGGPHLPLTSDAMKKVLTGHASQEVLLSVVHVVVAGMACCSTLYLGHTLHNIFSMLQTPDPQIQSRSFKSEEARPSPHGSEAKGKGCVIKIVLKVETIYFIILIYCNNAICASNMTLLVHKALLE</sequence>
<dbReference type="AlphaFoldDB" id="A0A438FJ93"/>
<evidence type="ECO:0000313" key="3">
    <source>
        <dbReference type="EMBL" id="RVW60084.1"/>
    </source>
</evidence>
<feature type="transmembrane region" description="Helical" evidence="2">
    <location>
        <begin position="133"/>
        <end position="154"/>
    </location>
</feature>
<feature type="transmembrane region" description="Helical" evidence="2">
    <location>
        <begin position="20"/>
        <end position="40"/>
    </location>
</feature>
<organism evidence="3 4">
    <name type="scientific">Vitis vinifera</name>
    <name type="common">Grape</name>
    <dbReference type="NCBI Taxonomy" id="29760"/>
    <lineage>
        <taxon>Eukaryota</taxon>
        <taxon>Viridiplantae</taxon>
        <taxon>Streptophyta</taxon>
        <taxon>Embryophyta</taxon>
        <taxon>Tracheophyta</taxon>
        <taxon>Spermatophyta</taxon>
        <taxon>Magnoliopsida</taxon>
        <taxon>eudicotyledons</taxon>
        <taxon>Gunneridae</taxon>
        <taxon>Pentapetalae</taxon>
        <taxon>rosids</taxon>
        <taxon>Vitales</taxon>
        <taxon>Vitaceae</taxon>
        <taxon>Viteae</taxon>
        <taxon>Vitis</taxon>
    </lineage>
</organism>
<dbReference type="PANTHER" id="PTHR35102:SF1">
    <property type="entry name" value="E3 UBIQUITIN-PROTEIN LIGASE"/>
    <property type="match status" value="1"/>
</dbReference>
<feature type="transmembrane region" description="Helical" evidence="2">
    <location>
        <begin position="60"/>
        <end position="81"/>
    </location>
</feature>
<evidence type="ECO:0000256" key="1">
    <source>
        <dbReference type="SAM" id="MobiDB-lite"/>
    </source>
</evidence>
<protein>
    <submittedName>
        <fullName evidence="3">Uncharacterized protein</fullName>
    </submittedName>
</protein>
<feature type="region of interest" description="Disordered" evidence="1">
    <location>
        <begin position="99"/>
        <end position="118"/>
    </location>
</feature>
<feature type="compositionally biased region" description="Basic and acidic residues" evidence="1">
    <location>
        <begin position="103"/>
        <end position="118"/>
    </location>
</feature>
<accession>A0A438FJ93</accession>
<reference evidence="3 4" key="1">
    <citation type="journal article" date="2018" name="PLoS Genet.">
        <title>Population sequencing reveals clonal diversity and ancestral inbreeding in the grapevine cultivar Chardonnay.</title>
        <authorList>
            <person name="Roach M.J."/>
            <person name="Johnson D.L."/>
            <person name="Bohlmann J."/>
            <person name="van Vuuren H.J."/>
            <person name="Jones S.J."/>
            <person name="Pretorius I.S."/>
            <person name="Schmidt S.A."/>
            <person name="Borneman A.R."/>
        </authorList>
    </citation>
    <scope>NUCLEOTIDE SEQUENCE [LARGE SCALE GENOMIC DNA]</scope>
    <source>
        <strain evidence="4">cv. Chardonnay</strain>
        <tissue evidence="3">Leaf</tissue>
    </source>
</reference>
<keyword evidence="2" id="KW-0812">Transmembrane</keyword>